<comment type="pathway">
    <text evidence="1">Secondary metabolite biosynthesis; hopanoid biosynthesis.</text>
</comment>
<dbReference type="NCBIfam" id="TIGR01787">
    <property type="entry name" value="squalene_cyclas"/>
    <property type="match status" value="1"/>
</dbReference>
<dbReference type="UniPathway" id="UPA00337"/>
<feature type="domain" description="Squalene cyclase N-terminal" evidence="6">
    <location>
        <begin position="69"/>
        <end position="359"/>
    </location>
</feature>
<dbReference type="AlphaFoldDB" id="A0A0H3G8D2"/>
<protein>
    <submittedName>
        <fullName evidence="7">Squalene/oxidosqualene cyclase</fullName>
        <ecNumber evidence="7">5.4.99.17</ecNumber>
    </submittedName>
</protein>
<evidence type="ECO:0000313" key="8">
    <source>
        <dbReference type="Proteomes" id="UP000001494"/>
    </source>
</evidence>
<organism evidence="7 8">
    <name type="scientific">Zymomonas mobilis subsp. mobilis (strain ATCC 10988 / DSM 424 / LMG 404 / NCIMB 8938 / NRRL B-806 / ZM1)</name>
    <dbReference type="NCBI Taxonomy" id="555217"/>
    <lineage>
        <taxon>Bacteria</taxon>
        <taxon>Pseudomonadati</taxon>
        <taxon>Pseudomonadota</taxon>
        <taxon>Alphaproteobacteria</taxon>
        <taxon>Sphingomonadales</taxon>
        <taxon>Zymomonadaceae</taxon>
        <taxon>Zymomonas</taxon>
    </lineage>
</organism>
<evidence type="ECO:0000259" key="6">
    <source>
        <dbReference type="Pfam" id="PF13249"/>
    </source>
</evidence>
<dbReference type="NCBIfam" id="TIGR01507">
    <property type="entry name" value="hopene_cyclase"/>
    <property type="match status" value="1"/>
</dbReference>
<dbReference type="GO" id="GO:0005811">
    <property type="term" value="C:lipid droplet"/>
    <property type="evidence" value="ECO:0007669"/>
    <property type="project" value="InterPro"/>
</dbReference>
<accession>A0A0H3G8D2</accession>
<dbReference type="SFLD" id="SFLDG01016">
    <property type="entry name" value="Prenyltransferase_Like_2"/>
    <property type="match status" value="1"/>
</dbReference>
<dbReference type="InterPro" id="IPR018333">
    <property type="entry name" value="Squalene_cyclase"/>
</dbReference>
<dbReference type="PANTHER" id="PTHR11764:SF20">
    <property type="entry name" value="LANOSTEROL SYNTHASE"/>
    <property type="match status" value="1"/>
</dbReference>
<reference evidence="7 8" key="1">
    <citation type="journal article" date="2011" name="J. Bacteriol.">
        <title>Genome sequence of the ethanol-producing Zymomonas mobilis subsp. mobilis lectotype strain ATCC 10988.</title>
        <authorList>
            <person name="Pappas K.M."/>
            <person name="Kouvelis V.N."/>
            <person name="Saunders E."/>
            <person name="Brettin T.S."/>
            <person name="Bruce D."/>
            <person name="Detter C."/>
            <person name="Balakireva M."/>
            <person name="Han C.S."/>
            <person name="Savvakis G."/>
            <person name="Kyrpides N.C."/>
            <person name="Typas M.A."/>
        </authorList>
    </citation>
    <scope>NUCLEOTIDE SEQUENCE [LARGE SCALE GENOMIC DNA]</scope>
    <source>
        <strain evidence="8">ATCC 10988 / DSM 424 / CCUG 17860 / LMG 404 / NCIMB 8938 / NRRL B-806 / ZM1</strain>
    </source>
</reference>
<dbReference type="EMBL" id="CP002850">
    <property type="protein sequence ID" value="AEH63397.1"/>
    <property type="molecule type" value="Genomic_DNA"/>
</dbReference>
<comment type="similarity">
    <text evidence="2">Belongs to the terpene cyclase/mutase family.</text>
</comment>
<dbReference type="Proteomes" id="UP000001494">
    <property type="component" value="Chromosome"/>
</dbReference>
<feature type="domain" description="Squalene cyclase C-terminal" evidence="5">
    <location>
        <begin position="371"/>
        <end position="670"/>
    </location>
</feature>
<evidence type="ECO:0000256" key="4">
    <source>
        <dbReference type="ARBA" id="ARBA00023235"/>
    </source>
</evidence>
<dbReference type="Pfam" id="PF13243">
    <property type="entry name" value="SQHop_cyclase_C"/>
    <property type="match status" value="1"/>
</dbReference>
<dbReference type="GO" id="GO:0016104">
    <property type="term" value="P:triterpenoid biosynthetic process"/>
    <property type="evidence" value="ECO:0007669"/>
    <property type="project" value="InterPro"/>
</dbReference>
<dbReference type="SUPFAM" id="SSF48239">
    <property type="entry name" value="Terpenoid cyclases/Protein prenyltransferases"/>
    <property type="match status" value="2"/>
</dbReference>
<dbReference type="Gene3D" id="1.50.10.20">
    <property type="match status" value="2"/>
</dbReference>
<keyword evidence="4 7" id="KW-0413">Isomerase</keyword>
<evidence type="ECO:0000256" key="3">
    <source>
        <dbReference type="ARBA" id="ARBA00022737"/>
    </source>
</evidence>
<dbReference type="PANTHER" id="PTHR11764">
    <property type="entry name" value="TERPENE CYCLASE/MUTASE FAMILY MEMBER"/>
    <property type="match status" value="1"/>
</dbReference>
<dbReference type="EC" id="5.4.99.17" evidence="7"/>
<proteinExistence type="inferred from homology"/>
<dbReference type="GO" id="GO:0051007">
    <property type="term" value="F:squalene-hopene cyclase activity"/>
    <property type="evidence" value="ECO:0007669"/>
    <property type="project" value="UniProtKB-EC"/>
</dbReference>
<dbReference type="CDD" id="cd02892">
    <property type="entry name" value="SQCY_1"/>
    <property type="match status" value="1"/>
</dbReference>
<dbReference type="InterPro" id="IPR032696">
    <property type="entry name" value="SQ_cyclase_C"/>
</dbReference>
<evidence type="ECO:0000256" key="1">
    <source>
        <dbReference type="ARBA" id="ARBA00004999"/>
    </source>
</evidence>
<sequence>MGIDRMNSLSRLLMKKIFGAEKTSYKPASDTIIGTDTLRRPNRRPEPTAKVDKTIFKTMGNSLNNTLVSACDWLIGQQKPDGHWVGAVESNASMEAEWCLALWFLGLEDHPLRPRLGNALLEMQREDGSWGVYFGAGNGDINATVEAYAALRSLGYSADNPVLKKAATWIAEKGGLKNIRVFTRYWLALIGEWPWEKTPNLPPEIIWFPDNFVFSIYNFAQWARATMVPIAILSARRPSRPLRPQDRLDELFPEGRARFDYELPKKEGINLWSQFFRTTDRGLHWVQSNLLKRNSLREAAIRHVLEWIIRHQDADGGWGGIQPPWVYGLMALHGEGYQLYHPVMAKALSALDDPGWRHDRGESSWIQATNSPVWDTMLALMALKDAKAEDRFTPEMDKAADWLLARQVKVKGDWSIKLPDVEPGGWAFEYANDRYPDTDDTAVALIALSSYRDKEEWQKKGVEDAITRGVNWLIAMQSECGGWGAFDKDNNRSILSKIPFCDFGESIDPPSVDVTAHVLEAFGTLGLSRDMPVIQKAIDYVRSEQEAEGAWFGRWGVNYIYGTGAVLPALAAIGEDMTQPYITKACDWLVAHQQEDGGWGESCSSYMEIDSIGKGPTTPSQTAWALMGLIAANRPEDYEAIAKGCHYLIDRQEQDGSWKEEEFTGTGFPGYGVGQTIKLDDPALSKRLLQGAELSRAFMLRYDFYRQFFPIMALSRAERLIDLNN</sequence>
<dbReference type="InterPro" id="IPR006400">
    <property type="entry name" value="Hopene-cyclase"/>
</dbReference>
<dbReference type="eggNOG" id="COG1657">
    <property type="taxonomic scope" value="Bacteria"/>
</dbReference>
<evidence type="ECO:0000259" key="5">
    <source>
        <dbReference type="Pfam" id="PF13243"/>
    </source>
</evidence>
<evidence type="ECO:0000313" key="7">
    <source>
        <dbReference type="EMBL" id="AEH63397.1"/>
    </source>
</evidence>
<dbReference type="Pfam" id="PF13249">
    <property type="entry name" value="SQHop_cyclase_N"/>
    <property type="match status" value="1"/>
</dbReference>
<dbReference type="HOGENOM" id="CLU_019345_0_0_5"/>
<dbReference type="OrthoDB" id="9758578at2"/>
<evidence type="ECO:0000256" key="2">
    <source>
        <dbReference type="ARBA" id="ARBA00009755"/>
    </source>
</evidence>
<keyword evidence="3" id="KW-0677">Repeat</keyword>
<dbReference type="KEGG" id="zmm:Zmob_1582"/>
<gene>
    <name evidence="7" type="ordered locus">Zmob_1582</name>
</gene>
<name>A0A0H3G8D2_ZYMMA</name>
<dbReference type="InterPro" id="IPR008930">
    <property type="entry name" value="Terpenoid_cyclase/PrenylTrfase"/>
</dbReference>
<dbReference type="InterPro" id="IPR032697">
    <property type="entry name" value="SQ_cyclase_N"/>
</dbReference>